<keyword evidence="2" id="KW-0963">Cytoplasm</keyword>
<evidence type="ECO:0000256" key="5">
    <source>
        <dbReference type="SAM" id="MobiDB-lite"/>
    </source>
</evidence>
<reference evidence="7" key="1">
    <citation type="submission" date="2025-08" db="UniProtKB">
        <authorList>
            <consortium name="Ensembl"/>
        </authorList>
    </citation>
    <scope>IDENTIFICATION</scope>
</reference>
<dbReference type="InterPro" id="IPR013761">
    <property type="entry name" value="SAM/pointed_sf"/>
</dbReference>
<dbReference type="Pfam" id="PF00536">
    <property type="entry name" value="SAM_1"/>
    <property type="match status" value="1"/>
</dbReference>
<organism evidence="7 8">
    <name type="scientific">Eptatretus burgeri</name>
    <name type="common">Inshore hagfish</name>
    <dbReference type="NCBI Taxonomy" id="7764"/>
    <lineage>
        <taxon>Eukaryota</taxon>
        <taxon>Metazoa</taxon>
        <taxon>Chordata</taxon>
        <taxon>Craniata</taxon>
        <taxon>Vertebrata</taxon>
        <taxon>Cyclostomata</taxon>
        <taxon>Myxini</taxon>
        <taxon>Myxiniformes</taxon>
        <taxon>Myxinidae</taxon>
        <taxon>Eptatretinae</taxon>
        <taxon>Eptatretus</taxon>
    </lineage>
</organism>
<dbReference type="InterPro" id="IPR051725">
    <property type="entry name" value="SAM-SH3_domain_protein"/>
</dbReference>
<dbReference type="GeneTree" id="ENSGT00510000048701"/>
<evidence type="ECO:0000256" key="2">
    <source>
        <dbReference type="ARBA" id="ARBA00022490"/>
    </source>
</evidence>
<evidence type="ECO:0000256" key="4">
    <source>
        <dbReference type="ARBA" id="ARBA00073398"/>
    </source>
</evidence>
<accession>A0A8C4WSN0</accession>
<dbReference type="PROSITE" id="PS50105">
    <property type="entry name" value="SAM_DOMAIN"/>
    <property type="match status" value="1"/>
</dbReference>
<dbReference type="AlphaFoldDB" id="A0A8C4WSN0"/>
<protein>
    <recommendedName>
        <fullName evidence="4">Sterile alpha motif domain-containing protein 5</fullName>
    </recommendedName>
</protein>
<dbReference type="InterPro" id="IPR001660">
    <property type="entry name" value="SAM"/>
</dbReference>
<evidence type="ECO:0000313" key="7">
    <source>
        <dbReference type="Ensembl" id="ENSEBUP00000009869.1"/>
    </source>
</evidence>
<dbReference type="FunFam" id="1.10.150.50:FF:000055">
    <property type="entry name" value="Sterile alpha motif domain containing 5"/>
    <property type="match status" value="1"/>
</dbReference>
<evidence type="ECO:0000259" key="6">
    <source>
        <dbReference type="PROSITE" id="PS50105"/>
    </source>
</evidence>
<dbReference type="GO" id="GO:0005737">
    <property type="term" value="C:cytoplasm"/>
    <property type="evidence" value="ECO:0007669"/>
    <property type="project" value="UniProtKB-SubCell"/>
</dbReference>
<feature type="region of interest" description="Disordered" evidence="5">
    <location>
        <begin position="160"/>
        <end position="183"/>
    </location>
</feature>
<name>A0A8C4WSN0_EPTBU</name>
<dbReference type="SMART" id="SM00454">
    <property type="entry name" value="SAM"/>
    <property type="match status" value="1"/>
</dbReference>
<dbReference type="Ensembl" id="ENSEBUT00000010400.1">
    <property type="protein sequence ID" value="ENSEBUP00000009869.1"/>
    <property type="gene ID" value="ENSEBUG00000006327.1"/>
</dbReference>
<sequence>MSSQVVAEWLKALRLGQYTEAFLDNGYDDLEVCKQIGNADLDAIGVVPTQHRGEITAAVSRLCQERGTELYFTLEPVSPMPCPRTAVHEFPGSGPCPCPCALGLVRKSAPGMRTEERNRGVPTTLIGHFPEPTWRREKVTFPKLRLKVMIREKLQRDGIDLGKSPYSNKEENGKMGEKKQKNPFFQNLMESNKTCRCTMSGCPHCLKVSSSKVKYSEKGR</sequence>
<evidence type="ECO:0000313" key="8">
    <source>
        <dbReference type="Proteomes" id="UP000694388"/>
    </source>
</evidence>
<dbReference type="Gene3D" id="1.10.150.50">
    <property type="entry name" value="Transcription Factor, Ets-1"/>
    <property type="match status" value="1"/>
</dbReference>
<comment type="subcellular location">
    <subcellularLocation>
        <location evidence="1">Cytoplasm</location>
    </subcellularLocation>
</comment>
<proteinExistence type="predicted"/>
<reference evidence="7" key="2">
    <citation type="submission" date="2025-09" db="UniProtKB">
        <authorList>
            <consortium name="Ensembl"/>
        </authorList>
    </citation>
    <scope>IDENTIFICATION</scope>
</reference>
<dbReference type="PANTHER" id="PTHR12301">
    <property type="entry name" value="SAM-DOMAIN, SH3 AND NUCLEAR LOCALIZATION SIGNALS PROTEIN RELATED"/>
    <property type="match status" value="1"/>
</dbReference>
<dbReference type="SUPFAM" id="SSF47769">
    <property type="entry name" value="SAM/Pointed domain"/>
    <property type="match status" value="1"/>
</dbReference>
<feature type="domain" description="SAM" evidence="6">
    <location>
        <begin position="1"/>
        <end position="65"/>
    </location>
</feature>
<evidence type="ECO:0000256" key="1">
    <source>
        <dbReference type="ARBA" id="ARBA00004496"/>
    </source>
</evidence>
<feature type="compositionally biased region" description="Basic and acidic residues" evidence="5">
    <location>
        <begin position="168"/>
        <end position="180"/>
    </location>
</feature>
<comment type="subunit">
    <text evidence="3">Interacts promiscuously (via SAM domain) with EPHA5, EPHA6, EPHA7, EPHA8, EPHB1, EPHB2, EPHB3 and EPHB4 (via SAM domain) (in vitro).</text>
</comment>
<dbReference type="Proteomes" id="UP000694388">
    <property type="component" value="Unplaced"/>
</dbReference>
<dbReference type="PANTHER" id="PTHR12301:SF8">
    <property type="entry name" value="STERILE ALPHA MOTIF DOMAIN-CONTAINING PROTEIN 5"/>
    <property type="match status" value="1"/>
</dbReference>
<evidence type="ECO:0000256" key="3">
    <source>
        <dbReference type="ARBA" id="ARBA00065890"/>
    </source>
</evidence>
<keyword evidence="8" id="KW-1185">Reference proteome</keyword>